<dbReference type="PANTHER" id="PTHR33116">
    <property type="entry name" value="REVERSE TRANSCRIPTASE ZINC-BINDING DOMAIN-CONTAINING PROTEIN-RELATED-RELATED"/>
    <property type="match status" value="1"/>
</dbReference>
<gene>
    <name evidence="2" type="ORF">Sradi_3981900</name>
</gene>
<dbReference type="EMBL" id="JACGWJ010000017">
    <property type="protein sequence ID" value="KAL0355350.1"/>
    <property type="molecule type" value="Genomic_DNA"/>
</dbReference>
<dbReference type="Pfam" id="PF00078">
    <property type="entry name" value="RVT_1"/>
    <property type="match status" value="1"/>
</dbReference>
<name>A0AAW2PGE6_SESRA</name>
<dbReference type="PROSITE" id="PS50878">
    <property type="entry name" value="RT_POL"/>
    <property type="match status" value="1"/>
</dbReference>
<sequence length="349" mass="39636">MDDKMSTLISRGTWELVEPPPNADVVACRWVFTLKFWADGTFDRFSWCQADHVVFVETTGSGMVILAVYVNDILIIGSDLVGIEEAKAYLRKHSVTKDLGRTRPDISFVVGLVSQFMDKPRSLHWEDALRILNYIKASPGARGLRQGHPMSPYLFVPVMEVLQLLLRQTIEQDEGFTFHWKREDIGLFQLSFADDLILFYHADTSSVGVFKRGLDRFSTYSGLHANPQKSHLIVSKSAHDTRANLLQILGFEEDTLPLRYLGLPLISSRLTLLDCKPLLQKIDNRIAGWEGIQLSFAGRLQLIKLVLMALEVYWVMAFILPKGILKEVEKRLYSFLWKGTSNSGYPKVA</sequence>
<evidence type="ECO:0000259" key="1">
    <source>
        <dbReference type="PROSITE" id="PS50878"/>
    </source>
</evidence>
<organism evidence="2">
    <name type="scientific">Sesamum radiatum</name>
    <name type="common">Black benniseed</name>
    <dbReference type="NCBI Taxonomy" id="300843"/>
    <lineage>
        <taxon>Eukaryota</taxon>
        <taxon>Viridiplantae</taxon>
        <taxon>Streptophyta</taxon>
        <taxon>Embryophyta</taxon>
        <taxon>Tracheophyta</taxon>
        <taxon>Spermatophyta</taxon>
        <taxon>Magnoliopsida</taxon>
        <taxon>eudicotyledons</taxon>
        <taxon>Gunneridae</taxon>
        <taxon>Pentapetalae</taxon>
        <taxon>asterids</taxon>
        <taxon>lamiids</taxon>
        <taxon>Lamiales</taxon>
        <taxon>Pedaliaceae</taxon>
        <taxon>Sesamum</taxon>
    </lineage>
</organism>
<protein>
    <recommendedName>
        <fullName evidence="1">Reverse transcriptase domain-containing protein</fullName>
    </recommendedName>
</protein>
<comment type="caution">
    <text evidence="2">The sequence shown here is derived from an EMBL/GenBank/DDBJ whole genome shotgun (WGS) entry which is preliminary data.</text>
</comment>
<feature type="domain" description="Reverse transcriptase" evidence="1">
    <location>
        <begin position="1"/>
        <end position="265"/>
    </location>
</feature>
<dbReference type="InterPro" id="IPR000477">
    <property type="entry name" value="RT_dom"/>
</dbReference>
<accession>A0AAW2PGE6</accession>
<reference evidence="2" key="1">
    <citation type="submission" date="2020-06" db="EMBL/GenBank/DDBJ databases">
        <authorList>
            <person name="Li T."/>
            <person name="Hu X."/>
            <person name="Zhang T."/>
            <person name="Song X."/>
            <person name="Zhang H."/>
            <person name="Dai N."/>
            <person name="Sheng W."/>
            <person name="Hou X."/>
            <person name="Wei L."/>
        </authorList>
    </citation>
    <scope>NUCLEOTIDE SEQUENCE</scope>
    <source>
        <strain evidence="2">G02</strain>
        <tissue evidence="2">Leaf</tissue>
    </source>
</reference>
<dbReference type="AlphaFoldDB" id="A0AAW2PGE6"/>
<reference evidence="2" key="2">
    <citation type="journal article" date="2024" name="Plant">
        <title>Genomic evolution and insights into agronomic trait innovations of Sesamum species.</title>
        <authorList>
            <person name="Miao H."/>
            <person name="Wang L."/>
            <person name="Qu L."/>
            <person name="Liu H."/>
            <person name="Sun Y."/>
            <person name="Le M."/>
            <person name="Wang Q."/>
            <person name="Wei S."/>
            <person name="Zheng Y."/>
            <person name="Lin W."/>
            <person name="Duan Y."/>
            <person name="Cao H."/>
            <person name="Xiong S."/>
            <person name="Wang X."/>
            <person name="Wei L."/>
            <person name="Li C."/>
            <person name="Ma Q."/>
            <person name="Ju M."/>
            <person name="Zhao R."/>
            <person name="Li G."/>
            <person name="Mu C."/>
            <person name="Tian Q."/>
            <person name="Mei H."/>
            <person name="Zhang T."/>
            <person name="Gao T."/>
            <person name="Zhang H."/>
        </authorList>
    </citation>
    <scope>NUCLEOTIDE SEQUENCE</scope>
    <source>
        <strain evidence="2">G02</strain>
    </source>
</reference>
<proteinExistence type="predicted"/>
<evidence type="ECO:0000313" key="2">
    <source>
        <dbReference type="EMBL" id="KAL0355350.1"/>
    </source>
</evidence>
<dbReference type="PANTHER" id="PTHR33116:SF76">
    <property type="entry name" value="DUF4283 DOMAIN-CONTAINING PROTEIN"/>
    <property type="match status" value="1"/>
</dbReference>